<evidence type="ECO:0000256" key="2">
    <source>
        <dbReference type="ARBA" id="ARBA00005811"/>
    </source>
</evidence>
<evidence type="ECO:0000256" key="8">
    <source>
        <dbReference type="SAM" id="Phobius"/>
    </source>
</evidence>
<evidence type="ECO:0000313" key="9">
    <source>
        <dbReference type="EMBL" id="MFC7331734.1"/>
    </source>
</evidence>
<evidence type="ECO:0000256" key="6">
    <source>
        <dbReference type="ARBA" id="ARBA00023136"/>
    </source>
</evidence>
<dbReference type="PANTHER" id="PTHR30558:SF13">
    <property type="entry name" value="BIOPOLYMER TRANSPORT PROTEIN EXBD2"/>
    <property type="match status" value="1"/>
</dbReference>
<evidence type="ECO:0000256" key="5">
    <source>
        <dbReference type="ARBA" id="ARBA00022989"/>
    </source>
</evidence>
<keyword evidence="10" id="KW-1185">Reference proteome</keyword>
<sequence>MRAKRHAGGEEPEIDLTPMLDVVFIMLIFFIVTASFIKEAGIDVSRPDAVTAVVQERANIVVAVTESGEVWINRRQIDRRAIRANIERLHAENPQGAVVITADEKADVGLMVEVMDQARQAGVYNVSIAADQK</sequence>
<keyword evidence="4 7" id="KW-0812">Transmembrane</keyword>
<comment type="similarity">
    <text evidence="2 7">Belongs to the ExbD/TolR family.</text>
</comment>
<protein>
    <submittedName>
        <fullName evidence="9">ExbD/TolR family protein</fullName>
    </submittedName>
</protein>
<accession>A0ABW2KQM1</accession>
<dbReference type="Proteomes" id="UP001596456">
    <property type="component" value="Unassembled WGS sequence"/>
</dbReference>
<keyword evidence="7" id="KW-0653">Protein transport</keyword>
<gene>
    <name evidence="9" type="ORF">ACFQPS_01035</name>
</gene>
<organism evidence="9 10">
    <name type="scientific">Rhodocista pekingensis</name>
    <dbReference type="NCBI Taxonomy" id="201185"/>
    <lineage>
        <taxon>Bacteria</taxon>
        <taxon>Pseudomonadati</taxon>
        <taxon>Pseudomonadota</taxon>
        <taxon>Alphaproteobacteria</taxon>
        <taxon>Rhodospirillales</taxon>
        <taxon>Azospirillaceae</taxon>
        <taxon>Rhodocista</taxon>
    </lineage>
</organism>
<dbReference type="PANTHER" id="PTHR30558">
    <property type="entry name" value="EXBD MEMBRANE COMPONENT OF PMF-DRIVEN MACROMOLECULE IMPORT SYSTEM"/>
    <property type="match status" value="1"/>
</dbReference>
<dbReference type="RefSeq" id="WP_012566023.1">
    <property type="nucleotide sequence ID" value="NZ_JBHTCM010000004.1"/>
</dbReference>
<dbReference type="InterPro" id="IPR003400">
    <property type="entry name" value="ExbD"/>
</dbReference>
<keyword evidence="6 8" id="KW-0472">Membrane</keyword>
<evidence type="ECO:0000256" key="3">
    <source>
        <dbReference type="ARBA" id="ARBA00022475"/>
    </source>
</evidence>
<comment type="caution">
    <text evidence="9">The sequence shown here is derived from an EMBL/GenBank/DDBJ whole genome shotgun (WGS) entry which is preliminary data.</text>
</comment>
<dbReference type="Gene3D" id="3.30.420.270">
    <property type="match status" value="1"/>
</dbReference>
<evidence type="ECO:0000256" key="1">
    <source>
        <dbReference type="ARBA" id="ARBA00004162"/>
    </source>
</evidence>
<proteinExistence type="inferred from homology"/>
<dbReference type="EMBL" id="JBHTCM010000004">
    <property type="protein sequence ID" value="MFC7331734.1"/>
    <property type="molecule type" value="Genomic_DNA"/>
</dbReference>
<evidence type="ECO:0000313" key="10">
    <source>
        <dbReference type="Proteomes" id="UP001596456"/>
    </source>
</evidence>
<comment type="subcellular location">
    <subcellularLocation>
        <location evidence="1">Cell membrane</location>
        <topology evidence="1">Single-pass membrane protein</topology>
    </subcellularLocation>
    <subcellularLocation>
        <location evidence="7">Cell membrane</location>
        <topology evidence="7">Single-pass type II membrane protein</topology>
    </subcellularLocation>
</comment>
<reference evidence="10" key="1">
    <citation type="journal article" date="2019" name="Int. J. Syst. Evol. Microbiol.">
        <title>The Global Catalogue of Microorganisms (GCM) 10K type strain sequencing project: providing services to taxonomists for standard genome sequencing and annotation.</title>
        <authorList>
            <consortium name="The Broad Institute Genomics Platform"/>
            <consortium name="The Broad Institute Genome Sequencing Center for Infectious Disease"/>
            <person name="Wu L."/>
            <person name="Ma J."/>
        </authorList>
    </citation>
    <scope>NUCLEOTIDE SEQUENCE [LARGE SCALE GENOMIC DNA]</scope>
    <source>
        <strain evidence="10">CGMCC 1.16275</strain>
    </source>
</reference>
<feature type="transmembrane region" description="Helical" evidence="8">
    <location>
        <begin position="20"/>
        <end position="37"/>
    </location>
</feature>
<name>A0ABW2KQM1_9PROT</name>
<evidence type="ECO:0000256" key="4">
    <source>
        <dbReference type="ARBA" id="ARBA00022692"/>
    </source>
</evidence>
<dbReference type="Pfam" id="PF02472">
    <property type="entry name" value="ExbD"/>
    <property type="match status" value="1"/>
</dbReference>
<evidence type="ECO:0000256" key="7">
    <source>
        <dbReference type="RuleBase" id="RU003879"/>
    </source>
</evidence>
<keyword evidence="5 8" id="KW-1133">Transmembrane helix</keyword>
<keyword evidence="7" id="KW-0813">Transport</keyword>
<keyword evidence="3" id="KW-1003">Cell membrane</keyword>